<feature type="region of interest" description="Disordered" evidence="1">
    <location>
        <begin position="140"/>
        <end position="170"/>
    </location>
</feature>
<evidence type="ECO:0000256" key="1">
    <source>
        <dbReference type="SAM" id="MobiDB-lite"/>
    </source>
</evidence>
<organism evidence="2 3">
    <name type="scientific">Plasmodium vivax Mauritania I</name>
    <dbReference type="NCBI Taxonomy" id="1035515"/>
    <lineage>
        <taxon>Eukaryota</taxon>
        <taxon>Sar</taxon>
        <taxon>Alveolata</taxon>
        <taxon>Apicomplexa</taxon>
        <taxon>Aconoidasida</taxon>
        <taxon>Haemosporida</taxon>
        <taxon>Plasmodiidae</taxon>
        <taxon>Plasmodium</taxon>
        <taxon>Plasmodium (Plasmodium)</taxon>
    </lineage>
</organism>
<evidence type="ECO:0000313" key="2">
    <source>
        <dbReference type="EMBL" id="KMZ95740.1"/>
    </source>
</evidence>
<gene>
    <name evidence="2" type="ORF">PVMG_05339</name>
</gene>
<name>A0A0J9TJ79_PLAVI</name>
<feature type="compositionally biased region" description="Basic and acidic residues" evidence="1">
    <location>
        <begin position="145"/>
        <end position="155"/>
    </location>
</feature>
<accession>A0A0J9TJ79</accession>
<proteinExistence type="predicted"/>
<dbReference type="AlphaFoldDB" id="A0A0J9TJ79"/>
<feature type="compositionally biased region" description="Polar residues" evidence="1">
    <location>
        <begin position="158"/>
        <end position="170"/>
    </location>
</feature>
<protein>
    <submittedName>
        <fullName evidence="2">Uncharacterized protein</fullName>
    </submittedName>
</protein>
<reference evidence="2 3" key="1">
    <citation type="submission" date="2011-08" db="EMBL/GenBank/DDBJ databases">
        <title>The Genome Sequence of Plasmodium vivax Mauritania I.</title>
        <authorList>
            <consortium name="The Broad Institute Genome Sequencing Platform"/>
            <consortium name="The Broad Institute Genome Sequencing Center for Infectious Disease"/>
            <person name="Neafsey D."/>
            <person name="Carlton J."/>
            <person name="Barnwell J."/>
            <person name="Collins W."/>
            <person name="Escalante A."/>
            <person name="Mullikin J."/>
            <person name="Saul A."/>
            <person name="Guigo R."/>
            <person name="Camara F."/>
            <person name="Young S.K."/>
            <person name="Zeng Q."/>
            <person name="Gargeya S."/>
            <person name="Fitzgerald M."/>
            <person name="Haas B."/>
            <person name="Abouelleil A."/>
            <person name="Alvarado L."/>
            <person name="Arachchi H.M."/>
            <person name="Berlin A."/>
            <person name="Brown A."/>
            <person name="Chapman S.B."/>
            <person name="Chen Z."/>
            <person name="Dunbar C."/>
            <person name="Freedman E."/>
            <person name="Gearin G."/>
            <person name="Gellesch M."/>
            <person name="Goldberg J."/>
            <person name="Griggs A."/>
            <person name="Gujja S."/>
            <person name="Heiman D."/>
            <person name="Howarth C."/>
            <person name="Larson L."/>
            <person name="Lui A."/>
            <person name="MacDonald P.J.P."/>
            <person name="Montmayeur A."/>
            <person name="Murphy C."/>
            <person name="Neiman D."/>
            <person name="Pearson M."/>
            <person name="Priest M."/>
            <person name="Roberts A."/>
            <person name="Saif S."/>
            <person name="Shea T."/>
            <person name="Shenoy N."/>
            <person name="Sisk P."/>
            <person name="Stolte C."/>
            <person name="Sykes S."/>
            <person name="Wortman J."/>
            <person name="Nusbaum C."/>
            <person name="Birren B."/>
        </authorList>
    </citation>
    <scope>NUCLEOTIDE SEQUENCE [LARGE SCALE GENOMIC DNA]</scope>
    <source>
        <strain evidence="2 3">Mauritania I</strain>
    </source>
</reference>
<dbReference type="Proteomes" id="UP000053776">
    <property type="component" value="Unassembled WGS sequence"/>
</dbReference>
<sequence length="199" mass="22934">MSQSPKCYYYPYENIYNDPLKMIILEIFQYNMKDIKEIVALENKAPDYRVQKYICECVKLYKEMNRENCAHSNPESAKSIKTCEKLNTFKETYEYYLSTTPYKNYNIPSLDKGEDDYLTMCQPDAPKLLLRAELDGKVSVLQPETQERDDKKEEFSPPSLSSDENKGSSISRTVSTTFGTVAGASSILALLYKVIQIFI</sequence>
<evidence type="ECO:0000313" key="3">
    <source>
        <dbReference type="Proteomes" id="UP000053776"/>
    </source>
</evidence>
<dbReference type="EMBL" id="KQ234975">
    <property type="protein sequence ID" value="KMZ95740.1"/>
    <property type="molecule type" value="Genomic_DNA"/>
</dbReference>